<protein>
    <submittedName>
        <fullName evidence="1">Uncharacterized protein</fullName>
    </submittedName>
</protein>
<proteinExistence type="predicted"/>
<sequence length="73" mass="8096">MSGVSGYDSDLARMLAWAQRQPHGNGGDLLITGADRRLCAELHDAVTELRTMPGWHDDWPGQLTYRSETADQP</sequence>
<evidence type="ECO:0000313" key="1">
    <source>
        <dbReference type="EMBL" id="GAA5149800.1"/>
    </source>
</evidence>
<reference evidence="2" key="1">
    <citation type="journal article" date="2019" name="Int. J. Syst. Evol. Microbiol.">
        <title>The Global Catalogue of Microorganisms (GCM) 10K type strain sequencing project: providing services to taxonomists for standard genome sequencing and annotation.</title>
        <authorList>
            <consortium name="The Broad Institute Genomics Platform"/>
            <consortium name="The Broad Institute Genome Sequencing Center for Infectious Disease"/>
            <person name="Wu L."/>
            <person name="Ma J."/>
        </authorList>
    </citation>
    <scope>NUCLEOTIDE SEQUENCE [LARGE SCALE GENOMIC DNA]</scope>
    <source>
        <strain evidence="2">JCM 18303</strain>
    </source>
</reference>
<comment type="caution">
    <text evidence="1">The sequence shown here is derived from an EMBL/GenBank/DDBJ whole genome shotgun (WGS) entry which is preliminary data.</text>
</comment>
<name>A0ABP9PRL1_9PSEU</name>
<dbReference type="EMBL" id="BAABJP010000005">
    <property type="protein sequence ID" value="GAA5149800.1"/>
    <property type="molecule type" value="Genomic_DNA"/>
</dbReference>
<gene>
    <name evidence="1" type="ORF">GCM10023321_14180</name>
</gene>
<keyword evidence="2" id="KW-1185">Reference proteome</keyword>
<evidence type="ECO:0000313" key="2">
    <source>
        <dbReference type="Proteomes" id="UP001428817"/>
    </source>
</evidence>
<accession>A0ABP9PRL1</accession>
<organism evidence="1 2">
    <name type="scientific">Pseudonocardia eucalypti</name>
    <dbReference type="NCBI Taxonomy" id="648755"/>
    <lineage>
        <taxon>Bacteria</taxon>
        <taxon>Bacillati</taxon>
        <taxon>Actinomycetota</taxon>
        <taxon>Actinomycetes</taxon>
        <taxon>Pseudonocardiales</taxon>
        <taxon>Pseudonocardiaceae</taxon>
        <taxon>Pseudonocardia</taxon>
    </lineage>
</organism>
<dbReference type="Proteomes" id="UP001428817">
    <property type="component" value="Unassembled WGS sequence"/>
</dbReference>